<organism evidence="1 2">
    <name type="scientific">Toxocara canis</name>
    <name type="common">Canine roundworm</name>
    <dbReference type="NCBI Taxonomy" id="6265"/>
    <lineage>
        <taxon>Eukaryota</taxon>
        <taxon>Metazoa</taxon>
        <taxon>Ecdysozoa</taxon>
        <taxon>Nematoda</taxon>
        <taxon>Chromadorea</taxon>
        <taxon>Rhabditida</taxon>
        <taxon>Spirurina</taxon>
        <taxon>Ascaridomorpha</taxon>
        <taxon>Ascaridoidea</taxon>
        <taxon>Toxocaridae</taxon>
        <taxon>Toxocara</taxon>
    </lineage>
</organism>
<accession>A0A0B2W0C3</accession>
<name>A0A0B2W0C3_TOXCA</name>
<gene>
    <name evidence="1" type="ORF">Tcan_03687</name>
</gene>
<dbReference type="STRING" id="6265.A0A0B2W0C3"/>
<evidence type="ECO:0000313" key="1">
    <source>
        <dbReference type="EMBL" id="KHN86645.1"/>
    </source>
</evidence>
<comment type="caution">
    <text evidence="1">The sequence shown here is derived from an EMBL/GenBank/DDBJ whole genome shotgun (WGS) entry which is preliminary data.</text>
</comment>
<sequence length="153" mass="17807">MNTKWSQLEAFHDLGMMTWLYLGRHATRQKHAILKSFMRVISTCQIAAQCLAIHLICAHSKIQKVRIANYSALALPNKTHDYPSYTDNTQPAQPNAKIIIFLKQQIKQLPDVIKRRCARYLAENRISVLRSKEWEQLKKRNPELAIRLLELSL</sequence>
<dbReference type="EMBL" id="JPKZ01000536">
    <property type="protein sequence ID" value="KHN86645.1"/>
    <property type="molecule type" value="Genomic_DNA"/>
</dbReference>
<dbReference type="AlphaFoldDB" id="A0A0B2W0C3"/>
<keyword evidence="2" id="KW-1185">Reference proteome</keyword>
<proteinExistence type="predicted"/>
<reference evidence="1 2" key="1">
    <citation type="submission" date="2014-11" db="EMBL/GenBank/DDBJ databases">
        <title>Genetic blueprint of the zoonotic pathogen Toxocara canis.</title>
        <authorList>
            <person name="Zhu X.-Q."/>
            <person name="Korhonen P.K."/>
            <person name="Cai H."/>
            <person name="Young N.D."/>
            <person name="Nejsum P."/>
            <person name="von Samson-Himmelstjerna G."/>
            <person name="Boag P.R."/>
            <person name="Tan P."/>
            <person name="Li Q."/>
            <person name="Min J."/>
            <person name="Yang Y."/>
            <person name="Wang X."/>
            <person name="Fang X."/>
            <person name="Hall R.S."/>
            <person name="Hofmann A."/>
            <person name="Sternberg P.W."/>
            <person name="Jex A.R."/>
            <person name="Gasser R.B."/>
        </authorList>
    </citation>
    <scope>NUCLEOTIDE SEQUENCE [LARGE SCALE GENOMIC DNA]</scope>
    <source>
        <strain evidence="1">PN_DK_2014</strain>
    </source>
</reference>
<evidence type="ECO:0000313" key="2">
    <source>
        <dbReference type="Proteomes" id="UP000031036"/>
    </source>
</evidence>
<protein>
    <submittedName>
        <fullName evidence="1">Uncharacterized protein</fullName>
    </submittedName>
</protein>
<dbReference type="Proteomes" id="UP000031036">
    <property type="component" value="Unassembled WGS sequence"/>
</dbReference>